<dbReference type="Pfam" id="PF13344">
    <property type="entry name" value="Hydrolase_6"/>
    <property type="match status" value="1"/>
</dbReference>
<dbReference type="Gene3D" id="3.40.50.1000">
    <property type="entry name" value="HAD superfamily/HAD-like"/>
    <property type="match status" value="2"/>
</dbReference>
<dbReference type="InterPro" id="IPR036412">
    <property type="entry name" value="HAD-like_sf"/>
</dbReference>
<dbReference type="PANTHER" id="PTHR19288">
    <property type="entry name" value="4-NITROPHENYLPHOSPHATASE-RELATED"/>
    <property type="match status" value="1"/>
</dbReference>
<keyword evidence="3" id="KW-0479">Metal-binding</keyword>
<comment type="cofactor">
    <cofactor evidence="1">
        <name>Mg(2+)</name>
        <dbReference type="ChEBI" id="CHEBI:18420"/>
    </cofactor>
</comment>
<dbReference type="Pfam" id="PF13242">
    <property type="entry name" value="Hydrolase_like"/>
    <property type="match status" value="1"/>
</dbReference>
<dbReference type="SUPFAM" id="SSF56784">
    <property type="entry name" value="HAD-like"/>
    <property type="match status" value="1"/>
</dbReference>
<gene>
    <name evidence="6" type="ORF">SAMN04488081_1895</name>
</gene>
<evidence type="ECO:0000256" key="3">
    <source>
        <dbReference type="ARBA" id="ARBA00022723"/>
    </source>
</evidence>
<dbReference type="NCBIfam" id="TIGR01460">
    <property type="entry name" value="HAD-SF-IIA"/>
    <property type="match status" value="1"/>
</dbReference>
<evidence type="ECO:0000313" key="6">
    <source>
        <dbReference type="EMBL" id="SDY01347.1"/>
    </source>
</evidence>
<dbReference type="RefSeq" id="WP_093107361.1">
    <property type="nucleotide sequence ID" value="NZ_FNOS01000004.1"/>
</dbReference>
<reference evidence="6 7" key="1">
    <citation type="submission" date="2016-10" db="EMBL/GenBank/DDBJ databases">
        <authorList>
            <person name="Varghese N."/>
            <person name="Submissions S."/>
        </authorList>
    </citation>
    <scope>NUCLEOTIDE SEQUENCE [LARGE SCALE GENOMIC DNA]</scope>
    <source>
        <strain evidence="6 7">DSM 20748</strain>
    </source>
</reference>
<keyword evidence="5" id="KW-0460">Magnesium</keyword>
<dbReference type="CDD" id="cd07530">
    <property type="entry name" value="HAD_Pase_UmpH-like"/>
    <property type="match status" value="1"/>
</dbReference>
<dbReference type="NCBIfam" id="TIGR01457">
    <property type="entry name" value="HAD-SF-IIA-hyp2"/>
    <property type="match status" value="1"/>
</dbReference>
<dbReference type="PIRSF" id="PIRSF000915">
    <property type="entry name" value="PGP-type_phosphatase"/>
    <property type="match status" value="1"/>
</dbReference>
<evidence type="ECO:0000256" key="2">
    <source>
        <dbReference type="ARBA" id="ARBA00006696"/>
    </source>
</evidence>
<keyword evidence="7" id="KW-1185">Reference proteome</keyword>
<evidence type="ECO:0000256" key="1">
    <source>
        <dbReference type="ARBA" id="ARBA00001946"/>
    </source>
</evidence>
<keyword evidence="4" id="KW-0378">Hydrolase</keyword>
<comment type="caution">
    <text evidence="6">The sequence shown here is derived from an EMBL/GenBank/DDBJ whole genome shotgun (WGS) entry which is preliminary data.</text>
</comment>
<organism evidence="6 7">
    <name type="scientific">Salimicrobium album</name>
    <dbReference type="NCBI Taxonomy" id="50717"/>
    <lineage>
        <taxon>Bacteria</taxon>
        <taxon>Bacillati</taxon>
        <taxon>Bacillota</taxon>
        <taxon>Bacilli</taxon>
        <taxon>Bacillales</taxon>
        <taxon>Bacillaceae</taxon>
        <taxon>Salimicrobium</taxon>
    </lineage>
</organism>
<accession>A0A1H3GE70</accession>
<dbReference type="InterPro" id="IPR023214">
    <property type="entry name" value="HAD_sf"/>
</dbReference>
<proteinExistence type="inferred from homology"/>
<evidence type="ECO:0000256" key="5">
    <source>
        <dbReference type="ARBA" id="ARBA00022842"/>
    </source>
</evidence>
<dbReference type="InterPro" id="IPR006354">
    <property type="entry name" value="HAD-SF_hydro_IIA_hyp1"/>
</dbReference>
<dbReference type="SFLD" id="SFLDS00003">
    <property type="entry name" value="Haloacid_Dehalogenase"/>
    <property type="match status" value="1"/>
</dbReference>
<sequence length="255" mass="27586">MKKYKGLLIDLDGTMYRGNEAIKEAPFFVEECRKQGIPYVFLTNNSSRQPLQVADKLNGMGIHALPEQVYTSSMAAAAYIQRTFPEPDVFMIGEEGLESALLAGGATLTEENADVVVVGIDRELSYDKLRKAALNIQNGAVFVSTNKDRAIPTEEGMLPGNGAITEAIALTTGISPVYVGKPEALIVEEALEVLGVSKEEALLVGDNYETDISTGIHAGVDTLMVETGATSFEDLNEVASQPTYKVKKLDEWTFS</sequence>
<evidence type="ECO:0000256" key="4">
    <source>
        <dbReference type="ARBA" id="ARBA00022801"/>
    </source>
</evidence>
<dbReference type="Proteomes" id="UP000198647">
    <property type="component" value="Unassembled WGS sequence"/>
</dbReference>
<dbReference type="EMBL" id="FNOS01000004">
    <property type="protein sequence ID" value="SDY01347.1"/>
    <property type="molecule type" value="Genomic_DNA"/>
</dbReference>
<name>A0A1H3GE70_9BACI</name>
<dbReference type="InterPro" id="IPR006357">
    <property type="entry name" value="HAD-SF_hydro_IIA"/>
</dbReference>
<comment type="similarity">
    <text evidence="2">Belongs to the HAD-like hydrolase superfamily. NagD family.</text>
</comment>
<dbReference type="PANTHER" id="PTHR19288:SF46">
    <property type="entry name" value="HALOACID DEHALOGENASE-LIKE HYDROLASE DOMAIN-CONTAINING PROTEIN 2"/>
    <property type="match status" value="1"/>
</dbReference>
<evidence type="ECO:0000313" key="7">
    <source>
        <dbReference type="Proteomes" id="UP000198647"/>
    </source>
</evidence>
<protein>
    <submittedName>
        <fullName evidence="6">4-nitrophenyl phosphatase</fullName>
    </submittedName>
</protein>
<dbReference type="SFLD" id="SFLDG01139">
    <property type="entry name" value="C2.A:_Pyridoxal_Phosphate_Phos"/>
    <property type="match status" value="1"/>
</dbReference>